<organism evidence="2 3">
    <name type="scientific">Pseudomonas amygdali pv. photiniae</name>
    <dbReference type="NCBI Taxonomy" id="251724"/>
    <lineage>
        <taxon>Bacteria</taxon>
        <taxon>Pseudomonadati</taxon>
        <taxon>Pseudomonadota</taxon>
        <taxon>Gammaproteobacteria</taxon>
        <taxon>Pseudomonadales</taxon>
        <taxon>Pseudomonadaceae</taxon>
        <taxon>Pseudomonas</taxon>
        <taxon>Pseudomonas amygdali</taxon>
    </lineage>
</organism>
<dbReference type="PANTHER" id="PTHR30482">
    <property type="entry name" value="HIGH-AFFINITY BRANCHED-CHAIN AMINO ACID TRANSPORT SYSTEM PERMEASE"/>
    <property type="match status" value="1"/>
</dbReference>
<evidence type="ECO:0000313" key="2">
    <source>
        <dbReference type="EMBL" id="RMS53506.1"/>
    </source>
</evidence>
<feature type="transmembrane region" description="Helical" evidence="1">
    <location>
        <begin position="47"/>
        <end position="65"/>
    </location>
</feature>
<dbReference type="EMBL" id="RBSP01000126">
    <property type="protein sequence ID" value="RMS53506.1"/>
    <property type="molecule type" value="Genomic_DNA"/>
</dbReference>
<dbReference type="GO" id="GO:0015658">
    <property type="term" value="F:branched-chain amino acid transmembrane transporter activity"/>
    <property type="evidence" value="ECO:0007669"/>
    <property type="project" value="InterPro"/>
</dbReference>
<feature type="non-terminal residue" evidence="2">
    <location>
        <position position="1"/>
    </location>
</feature>
<sequence length="93" mass="10296">STLAAQFVVEWVLTRFSWFTNDNASGVITSPPLIIAGVNFSSPQGRYLLTLGLVVLLFWLARNLLRGELGRNWMAVRDMDTAAAVIGIRLFKA</sequence>
<gene>
    <name evidence="2" type="ORF">ALP66_05440</name>
</gene>
<dbReference type="InterPro" id="IPR043428">
    <property type="entry name" value="LivM-like"/>
</dbReference>
<accession>A0A658KGA5</accession>
<keyword evidence="1" id="KW-1133">Transmembrane helix</keyword>
<keyword evidence="1" id="KW-0472">Membrane</keyword>
<protein>
    <submittedName>
        <fullName evidence="2">Branched-chain amino acid ABC transporter permease</fullName>
    </submittedName>
</protein>
<comment type="caution">
    <text evidence="2">The sequence shown here is derived from an EMBL/GenBank/DDBJ whole genome shotgun (WGS) entry which is preliminary data.</text>
</comment>
<dbReference type="GO" id="GO:0005886">
    <property type="term" value="C:plasma membrane"/>
    <property type="evidence" value="ECO:0007669"/>
    <property type="project" value="TreeGrafter"/>
</dbReference>
<proteinExistence type="predicted"/>
<reference evidence="2 3" key="1">
    <citation type="submission" date="2018-08" db="EMBL/GenBank/DDBJ databases">
        <title>Recombination of ecologically and evolutionarily significant loci maintains genetic cohesion in the Pseudomonas syringae species complex.</title>
        <authorList>
            <person name="Dillon M."/>
            <person name="Thakur S."/>
            <person name="Almeida R.N.D."/>
            <person name="Weir B.S."/>
            <person name="Guttman D.S."/>
        </authorList>
    </citation>
    <scope>NUCLEOTIDE SEQUENCE [LARGE SCALE GENOMIC DNA]</scope>
    <source>
        <strain evidence="2 3">ICMP 7847</strain>
    </source>
</reference>
<evidence type="ECO:0000313" key="3">
    <source>
        <dbReference type="Proteomes" id="UP000270873"/>
    </source>
</evidence>
<evidence type="ECO:0000256" key="1">
    <source>
        <dbReference type="SAM" id="Phobius"/>
    </source>
</evidence>
<dbReference type="Proteomes" id="UP000270873">
    <property type="component" value="Unassembled WGS sequence"/>
</dbReference>
<feature type="non-terminal residue" evidence="2">
    <location>
        <position position="93"/>
    </location>
</feature>
<keyword evidence="1" id="KW-0812">Transmembrane</keyword>
<dbReference type="PANTHER" id="PTHR30482:SF5">
    <property type="entry name" value="ABC TRANSPORTER PERMEASE PROTEIN"/>
    <property type="match status" value="1"/>
</dbReference>
<dbReference type="AlphaFoldDB" id="A0A658KGA5"/>
<name>A0A658KGA5_PSEA0</name>